<evidence type="ECO:0000313" key="1">
    <source>
        <dbReference type="EMBL" id="MTD59029.1"/>
    </source>
</evidence>
<sequence>MYHSSDPRSTLTASAASPAAAYGRPELVLLHEIEPSVSTERGSHAWYVRTSHLLVGYYELVAGDGLDLMRALGDRTIVVPHDGESVAFSLREGDATVDDAELLVFAGPGAVRAATDATIIEIAAYVDIAEAPAPVNEADFAHPVPGVRPNVERRVARLNKGVHRYPLGGFPTSDARFGRIFVSSNVMVNVLETEDGPRDPRRLSPHAHDDFEQCSITTRGRYVNHWRTPWTPDLASWENDWHPRYDSPSVAVIPPGVIHTANSVSAGPNQMIDAFAPLRDDFIAKGWVLNAGDADL</sequence>
<organism evidence="1 2">
    <name type="scientific">Amycolatopsis pithecellobii</name>
    <dbReference type="NCBI Taxonomy" id="664692"/>
    <lineage>
        <taxon>Bacteria</taxon>
        <taxon>Bacillati</taxon>
        <taxon>Actinomycetota</taxon>
        <taxon>Actinomycetes</taxon>
        <taxon>Pseudonocardiales</taxon>
        <taxon>Pseudonocardiaceae</taxon>
        <taxon>Amycolatopsis</taxon>
    </lineage>
</organism>
<dbReference type="OrthoDB" id="8882910at2"/>
<name>A0A6N7ZBE7_9PSEU</name>
<dbReference type="SUPFAM" id="SSF51182">
    <property type="entry name" value="RmlC-like cupins"/>
    <property type="match status" value="1"/>
</dbReference>
<protein>
    <submittedName>
        <fullName evidence="1">Uncharacterized protein</fullName>
    </submittedName>
</protein>
<dbReference type="InterPro" id="IPR011051">
    <property type="entry name" value="RmlC_Cupin_sf"/>
</dbReference>
<comment type="caution">
    <text evidence="1">The sequence shown here is derived from an EMBL/GenBank/DDBJ whole genome shotgun (WGS) entry which is preliminary data.</text>
</comment>
<keyword evidence="2" id="KW-1185">Reference proteome</keyword>
<evidence type="ECO:0000313" key="2">
    <source>
        <dbReference type="Proteomes" id="UP000440096"/>
    </source>
</evidence>
<dbReference type="Proteomes" id="UP000440096">
    <property type="component" value="Unassembled WGS sequence"/>
</dbReference>
<proteinExistence type="predicted"/>
<reference evidence="1 2" key="1">
    <citation type="submission" date="2019-11" db="EMBL/GenBank/DDBJ databases">
        <title>Draft genome of Amycolatopsis RM579.</title>
        <authorList>
            <person name="Duangmal K."/>
            <person name="Mingma R."/>
        </authorList>
    </citation>
    <scope>NUCLEOTIDE SEQUENCE [LARGE SCALE GENOMIC DNA]</scope>
    <source>
        <strain evidence="1 2">RM579</strain>
    </source>
</reference>
<dbReference type="Gene3D" id="2.60.120.10">
    <property type="entry name" value="Jelly Rolls"/>
    <property type="match status" value="1"/>
</dbReference>
<dbReference type="InterPro" id="IPR014710">
    <property type="entry name" value="RmlC-like_jellyroll"/>
</dbReference>
<dbReference type="RefSeq" id="WP_154761095.1">
    <property type="nucleotide sequence ID" value="NZ_WMBA01000086.1"/>
</dbReference>
<gene>
    <name evidence="1" type="ORF">GKO32_34350</name>
</gene>
<accession>A0A6N7ZBE7</accession>
<dbReference type="EMBL" id="WMBA01000086">
    <property type="protein sequence ID" value="MTD59029.1"/>
    <property type="molecule type" value="Genomic_DNA"/>
</dbReference>
<dbReference type="AlphaFoldDB" id="A0A6N7ZBE7"/>